<dbReference type="InterPro" id="IPR002401">
    <property type="entry name" value="Cyt_P450_E_grp-I"/>
</dbReference>
<evidence type="ECO:0000256" key="2">
    <source>
        <dbReference type="ARBA" id="ARBA00010617"/>
    </source>
</evidence>
<evidence type="ECO:0000256" key="5">
    <source>
        <dbReference type="ARBA" id="ARBA00023002"/>
    </source>
</evidence>
<organism evidence="10 11">
    <name type="scientific">Trichoderma parareesei</name>
    <name type="common">Filamentous fungus</name>
    <dbReference type="NCBI Taxonomy" id="858221"/>
    <lineage>
        <taxon>Eukaryota</taxon>
        <taxon>Fungi</taxon>
        <taxon>Dikarya</taxon>
        <taxon>Ascomycota</taxon>
        <taxon>Pezizomycotina</taxon>
        <taxon>Sordariomycetes</taxon>
        <taxon>Hypocreomycetidae</taxon>
        <taxon>Hypocreales</taxon>
        <taxon>Hypocreaceae</taxon>
        <taxon>Trichoderma</taxon>
    </lineage>
</organism>
<dbReference type="GO" id="GO:0005506">
    <property type="term" value="F:iron ion binding"/>
    <property type="evidence" value="ECO:0007669"/>
    <property type="project" value="InterPro"/>
</dbReference>
<dbReference type="EMBL" id="LFMI01000025">
    <property type="protein sequence ID" value="OTA00033.1"/>
    <property type="molecule type" value="Genomic_DNA"/>
</dbReference>
<evidence type="ECO:0000256" key="7">
    <source>
        <dbReference type="ARBA" id="ARBA00023033"/>
    </source>
</evidence>
<dbReference type="AlphaFoldDB" id="A0A2H2YV17"/>
<dbReference type="Proteomes" id="UP000219286">
    <property type="component" value="Unassembled WGS sequence"/>
</dbReference>
<comment type="similarity">
    <text evidence="2 9">Belongs to the cytochrome P450 family.</text>
</comment>
<dbReference type="PRINTS" id="PR00385">
    <property type="entry name" value="P450"/>
</dbReference>
<accession>A0A2H2YV17</accession>
<evidence type="ECO:0000256" key="1">
    <source>
        <dbReference type="ARBA" id="ARBA00001971"/>
    </source>
</evidence>
<dbReference type="PRINTS" id="PR00463">
    <property type="entry name" value="EP450I"/>
</dbReference>
<dbReference type="Gene3D" id="1.10.630.10">
    <property type="entry name" value="Cytochrome P450"/>
    <property type="match status" value="1"/>
</dbReference>
<dbReference type="InterPro" id="IPR050364">
    <property type="entry name" value="Cytochrome_P450_fung"/>
</dbReference>
<sequence>MIIKIVYGYFVDPDAADSLAELIDKMMSNFSEAMVPSPRLVDMIPALRHLPDWFPGTAYKETARRWNKINHDTVNIQYSFVERQMANGTHRPSMVSDLIERYTVTESLNGKLDRDKEDAIKWTAGILYGGGSDTTVAALSSFRLAIVLFPEVQQRAQEELDSLLGTCPERLPCFEDQERLPYTSALVTEVLRWYGIVPISTPLMADQEIIYGSYRIPKGAYPFSFSPERFLEPRNEPDPGEAFGWGRRVCPGRYMADDNLFITIARILAVFNITKAVDEHGNPIEPRVGYTPGVVSHLTEFPSTVITARSKRHEGLVRSIEVDRPGEKSDVDLLKLDAELMTST</sequence>
<dbReference type="Pfam" id="PF00067">
    <property type="entry name" value="p450"/>
    <property type="match status" value="1"/>
</dbReference>
<protein>
    <recommendedName>
        <fullName evidence="12">Cytochrome P450 CYP2 subfamily</fullName>
    </recommendedName>
</protein>
<dbReference type="PROSITE" id="PS00086">
    <property type="entry name" value="CYTOCHROME_P450"/>
    <property type="match status" value="1"/>
</dbReference>
<keyword evidence="11" id="KW-1185">Reference proteome</keyword>
<dbReference type="InterPro" id="IPR036396">
    <property type="entry name" value="Cyt_P450_sf"/>
</dbReference>
<evidence type="ECO:0000313" key="10">
    <source>
        <dbReference type="EMBL" id="OTA00033.1"/>
    </source>
</evidence>
<gene>
    <name evidence="10" type="ORF">A9Z42_0029920</name>
</gene>
<dbReference type="PANTHER" id="PTHR46300">
    <property type="entry name" value="P450, PUTATIVE (EUROFUNG)-RELATED-RELATED"/>
    <property type="match status" value="1"/>
</dbReference>
<dbReference type="SUPFAM" id="SSF48264">
    <property type="entry name" value="Cytochrome P450"/>
    <property type="match status" value="1"/>
</dbReference>
<keyword evidence="3 8" id="KW-0349">Heme</keyword>
<evidence type="ECO:0000256" key="3">
    <source>
        <dbReference type="ARBA" id="ARBA00022617"/>
    </source>
</evidence>
<dbReference type="InterPro" id="IPR001128">
    <property type="entry name" value="Cyt_P450"/>
</dbReference>
<comment type="cofactor">
    <cofactor evidence="1 8">
        <name>heme</name>
        <dbReference type="ChEBI" id="CHEBI:30413"/>
    </cofactor>
</comment>
<dbReference type="GO" id="GO:0016705">
    <property type="term" value="F:oxidoreductase activity, acting on paired donors, with incorporation or reduction of molecular oxygen"/>
    <property type="evidence" value="ECO:0007669"/>
    <property type="project" value="InterPro"/>
</dbReference>
<dbReference type="PANTHER" id="PTHR46300:SF7">
    <property type="entry name" value="P450, PUTATIVE (EUROFUNG)-RELATED"/>
    <property type="match status" value="1"/>
</dbReference>
<evidence type="ECO:0000313" key="11">
    <source>
        <dbReference type="Proteomes" id="UP000219286"/>
    </source>
</evidence>
<evidence type="ECO:0000256" key="6">
    <source>
        <dbReference type="ARBA" id="ARBA00023004"/>
    </source>
</evidence>
<dbReference type="InterPro" id="IPR017972">
    <property type="entry name" value="Cyt_P450_CS"/>
</dbReference>
<dbReference type="GO" id="GO:0004497">
    <property type="term" value="F:monooxygenase activity"/>
    <property type="evidence" value="ECO:0007669"/>
    <property type="project" value="UniProtKB-KW"/>
</dbReference>
<dbReference type="GO" id="GO:0020037">
    <property type="term" value="F:heme binding"/>
    <property type="evidence" value="ECO:0007669"/>
    <property type="project" value="InterPro"/>
</dbReference>
<reference evidence="10 11" key="1">
    <citation type="journal article" date="2015" name="Genome Announc.">
        <title>Genome sequence and annotation of Trichoderma parareesei, the ancestor of the cellulase producer Trichoderma reesei.</title>
        <authorList>
            <person name="Yang D."/>
            <person name="Pomraning K."/>
            <person name="Kopchinskiy A."/>
            <person name="Karimi Aghcheh R."/>
            <person name="Atanasova L."/>
            <person name="Chenthamara K."/>
            <person name="Baker S.E."/>
            <person name="Zhang R."/>
            <person name="Shen Q."/>
            <person name="Freitag M."/>
            <person name="Kubicek C.P."/>
            <person name="Druzhinina I.S."/>
        </authorList>
    </citation>
    <scope>NUCLEOTIDE SEQUENCE [LARGE SCALE GENOMIC DNA]</scope>
    <source>
        <strain evidence="10 11">CBS 125925</strain>
    </source>
</reference>
<keyword evidence="6 8" id="KW-0408">Iron</keyword>
<comment type="caution">
    <text evidence="10">The sequence shown here is derived from an EMBL/GenBank/DDBJ whole genome shotgun (WGS) entry which is preliminary data.</text>
</comment>
<evidence type="ECO:0008006" key="12">
    <source>
        <dbReference type="Google" id="ProtNLM"/>
    </source>
</evidence>
<evidence type="ECO:0000256" key="8">
    <source>
        <dbReference type="PIRSR" id="PIRSR602401-1"/>
    </source>
</evidence>
<keyword evidence="5 9" id="KW-0560">Oxidoreductase</keyword>
<evidence type="ECO:0000256" key="9">
    <source>
        <dbReference type="RuleBase" id="RU000461"/>
    </source>
</evidence>
<keyword evidence="4 8" id="KW-0479">Metal-binding</keyword>
<evidence type="ECO:0000256" key="4">
    <source>
        <dbReference type="ARBA" id="ARBA00022723"/>
    </source>
</evidence>
<keyword evidence="7 9" id="KW-0503">Monooxygenase</keyword>
<proteinExistence type="inferred from homology"/>
<name>A0A2H2YV17_TRIPA</name>
<feature type="binding site" description="axial binding residue" evidence="8">
    <location>
        <position position="250"/>
    </location>
    <ligand>
        <name>heme</name>
        <dbReference type="ChEBI" id="CHEBI:30413"/>
    </ligand>
    <ligandPart>
        <name>Fe</name>
        <dbReference type="ChEBI" id="CHEBI:18248"/>
    </ligandPart>
</feature>
<dbReference type="OrthoDB" id="2789670at2759"/>